<dbReference type="Gene3D" id="1.20.1280.50">
    <property type="match status" value="2"/>
</dbReference>
<organism evidence="3 4">
    <name type="scientific">Brassica napus</name>
    <name type="common">Rape</name>
    <dbReference type="NCBI Taxonomy" id="3708"/>
    <lineage>
        <taxon>Eukaryota</taxon>
        <taxon>Viridiplantae</taxon>
        <taxon>Streptophyta</taxon>
        <taxon>Embryophyta</taxon>
        <taxon>Tracheophyta</taxon>
        <taxon>Spermatophyta</taxon>
        <taxon>Magnoliopsida</taxon>
        <taxon>eudicotyledons</taxon>
        <taxon>Gunneridae</taxon>
        <taxon>Pentapetalae</taxon>
        <taxon>rosids</taxon>
        <taxon>malvids</taxon>
        <taxon>Brassicales</taxon>
        <taxon>Brassicaceae</taxon>
        <taxon>Brassiceae</taxon>
        <taxon>Brassica</taxon>
    </lineage>
</organism>
<dbReference type="Pfam" id="PF00071">
    <property type="entry name" value="Ras"/>
    <property type="match status" value="1"/>
</dbReference>
<dbReference type="SMART" id="SM00176">
    <property type="entry name" value="RAN"/>
    <property type="match status" value="1"/>
</dbReference>
<dbReference type="NCBIfam" id="TIGR01640">
    <property type="entry name" value="F_box_assoc_1"/>
    <property type="match status" value="2"/>
</dbReference>
<dbReference type="PROSITE" id="PS50181">
    <property type="entry name" value="FBOX"/>
    <property type="match status" value="2"/>
</dbReference>
<dbReference type="InterPro" id="IPR017451">
    <property type="entry name" value="F-box-assoc_interact_dom"/>
</dbReference>
<feature type="domain" description="F-box" evidence="2">
    <location>
        <begin position="2"/>
        <end position="47"/>
    </location>
</feature>
<proteinExistence type="inferred from homology"/>
<dbReference type="PROSITE" id="PS51421">
    <property type="entry name" value="RAS"/>
    <property type="match status" value="1"/>
</dbReference>
<dbReference type="Gene3D" id="3.40.50.300">
    <property type="entry name" value="P-loop containing nucleotide triphosphate hydrolases"/>
    <property type="match status" value="1"/>
</dbReference>
<gene>
    <name evidence="3" type="ORF">HID58_000966</name>
</gene>
<dbReference type="CDD" id="cd22157">
    <property type="entry name" value="F-box_AtFBW1-like"/>
    <property type="match status" value="2"/>
</dbReference>
<dbReference type="SMART" id="SM00175">
    <property type="entry name" value="RAB"/>
    <property type="match status" value="1"/>
</dbReference>
<dbReference type="SUPFAM" id="SSF81383">
    <property type="entry name" value="F-box domain"/>
    <property type="match status" value="2"/>
</dbReference>
<keyword evidence="4" id="KW-1185">Reference proteome</keyword>
<dbReference type="SUPFAM" id="SSF52540">
    <property type="entry name" value="P-loop containing nucleoside triphosphate hydrolases"/>
    <property type="match status" value="1"/>
</dbReference>
<accession>A0ABQ8EI15</accession>
<dbReference type="SMART" id="SM00174">
    <property type="entry name" value="RHO"/>
    <property type="match status" value="1"/>
</dbReference>
<dbReference type="PROSITE" id="PS51420">
    <property type="entry name" value="RHO"/>
    <property type="match status" value="1"/>
</dbReference>
<name>A0ABQ8EI15_BRANA</name>
<comment type="caution">
    <text evidence="3">The sequence shown here is derived from an EMBL/GenBank/DDBJ whole genome shotgun (WGS) entry which is preliminary data.</text>
</comment>
<dbReference type="NCBIfam" id="TIGR00231">
    <property type="entry name" value="small_GTP"/>
    <property type="match status" value="1"/>
</dbReference>
<dbReference type="InterPro" id="IPR036047">
    <property type="entry name" value="F-box-like_dom_sf"/>
</dbReference>
<dbReference type="PROSITE" id="PS51419">
    <property type="entry name" value="RAB"/>
    <property type="match status" value="1"/>
</dbReference>
<dbReference type="PRINTS" id="PR00449">
    <property type="entry name" value="RASTRNSFRMNG"/>
</dbReference>
<feature type="domain" description="F-box" evidence="2">
    <location>
        <begin position="480"/>
        <end position="527"/>
    </location>
</feature>
<dbReference type="InterPro" id="IPR050209">
    <property type="entry name" value="Rab_GTPases_membrane_traffic"/>
</dbReference>
<dbReference type="Proteomes" id="UP000824890">
    <property type="component" value="Unassembled WGS sequence"/>
</dbReference>
<dbReference type="SMART" id="SM00256">
    <property type="entry name" value="FBOX"/>
    <property type="match status" value="2"/>
</dbReference>
<dbReference type="InterPro" id="IPR027417">
    <property type="entry name" value="P-loop_NTPase"/>
</dbReference>
<dbReference type="CDD" id="cd01868">
    <property type="entry name" value="Rab11_like"/>
    <property type="match status" value="1"/>
</dbReference>
<dbReference type="PANTHER" id="PTHR47979">
    <property type="entry name" value="DRAB11-RELATED"/>
    <property type="match status" value="1"/>
</dbReference>
<evidence type="ECO:0000259" key="2">
    <source>
        <dbReference type="PROSITE" id="PS50181"/>
    </source>
</evidence>
<dbReference type="InterPro" id="IPR006527">
    <property type="entry name" value="F-box-assoc_dom_typ1"/>
</dbReference>
<protein>
    <recommendedName>
        <fullName evidence="2">F-box domain-containing protein</fullName>
    </recommendedName>
</protein>
<dbReference type="EMBL" id="JAGKQM010000001">
    <property type="protein sequence ID" value="KAH0941329.1"/>
    <property type="molecule type" value="Genomic_DNA"/>
</dbReference>
<evidence type="ECO:0000313" key="3">
    <source>
        <dbReference type="EMBL" id="KAH0941329.1"/>
    </source>
</evidence>
<dbReference type="Pfam" id="PF07734">
    <property type="entry name" value="FBA_1"/>
    <property type="match status" value="4"/>
</dbReference>
<dbReference type="Pfam" id="PF00646">
    <property type="entry name" value="F-box"/>
    <property type="match status" value="2"/>
</dbReference>
<evidence type="ECO:0000256" key="1">
    <source>
        <dbReference type="ARBA" id="ARBA00006270"/>
    </source>
</evidence>
<sequence length="967" mass="111734">MTIMISDLPYDLVSEILARVPSKSLAKLQTTCKRWYALFKDPKFVKMNNNLRKASKEVMFLIDYRVYSISVNRFHNSFRDTCIEYASIEFTGKLTRLEDSKEVKLSRIFHCNGLILCCMEDFESLVVWNPCTGETMSIKPKSFYQWNDSYAFGCGNSESSCPNYKILRCSSYYCKNSEQRIFNCEIYDFSSDSWRVLAGVTWRIHCSDNVVSLKGNAYWIHFDREAGHNVLLSFNFTTEVFVSMTLPDQSDYRHLGISVVREERLAVLHHNIGTSLTEMNVWLSNKIDEAKEVSWSKFLVVSFDNFKYPSYVKEITFWVDDEDKVSDYRHLGISVVREERLAVLHHNIGTSLTEMNVWLSNKIDEAKEVSWSKFLVVSFDNFKYPSYVKEITFWVDDEDKVSDYRHLGISVVREERLAVLHHNIGTSLTEMNVWLSNKIDEAKEVSWSKFLVVSFDNFKYPSYVKEITFWVDDEDKVKQTIMISDLPHDLEIEILARVLPKSLAKLQTTCKRWYALFKDPKFVMKNNNLRKSSSKEVMLLLDYSVDRVNNSIDASMEFTGRISKVLCSCHDYKILRCSSYGTYVDFHQVFLNFEMYEFSTDSWRVLDGVTDRWRLHCSDDVVSLKGNAYWIHFDNKADDGHWIVLLSFNFTTEVFVSLPLPDYKKDCEYGDLLISVVREEHLAVLHHVVGTEMNVWLSNKITEAKEVSWRKFLVVSFDKLKLPLYSREMTFWVDVENKVVVSCVRDMAGGGDHFYIGGEDDDYDYLFKVVLIGDSGVGKSNLLSRFTRNEFSLESKSTIGVEFATRSLTVNDKVIKAQIWDTAGQERYRAITSAYYRGAVGALLVYDVTRHSTFENVERWLRELRDHTDPNIVVMLVGNKSDLRHLIAVQTEDAKSFAENESLYFMETSALESTNVENAFSEVLTQIHQVVSKKAMEAGDDSGNVPSKGEKIDIDVSAVKKTGCCSN</sequence>
<reference evidence="3 4" key="1">
    <citation type="submission" date="2021-05" db="EMBL/GenBank/DDBJ databases">
        <title>Genome Assembly of Synthetic Allotetraploid Brassica napus Reveals Homoeologous Exchanges between Subgenomes.</title>
        <authorList>
            <person name="Davis J.T."/>
        </authorList>
    </citation>
    <scope>NUCLEOTIDE SEQUENCE [LARGE SCALE GENOMIC DNA]</scope>
    <source>
        <strain evidence="4">cv. Da-Ae</strain>
        <tissue evidence="3">Seedling</tissue>
    </source>
</reference>
<evidence type="ECO:0000313" key="4">
    <source>
        <dbReference type="Proteomes" id="UP000824890"/>
    </source>
</evidence>
<dbReference type="SMART" id="SM00173">
    <property type="entry name" value="RAS"/>
    <property type="match status" value="1"/>
</dbReference>
<comment type="similarity">
    <text evidence="1">Belongs to the small GTPase superfamily. Rab family.</text>
</comment>
<dbReference type="InterPro" id="IPR001806">
    <property type="entry name" value="Small_GTPase"/>
</dbReference>
<dbReference type="InterPro" id="IPR005225">
    <property type="entry name" value="Small_GTP-bd"/>
</dbReference>
<dbReference type="InterPro" id="IPR001810">
    <property type="entry name" value="F-box_dom"/>
</dbReference>